<dbReference type="CDD" id="cd00446">
    <property type="entry name" value="GrpE"/>
    <property type="match status" value="1"/>
</dbReference>
<dbReference type="PANTHER" id="PTHR21237">
    <property type="entry name" value="GRPE PROTEIN"/>
    <property type="match status" value="1"/>
</dbReference>
<evidence type="ECO:0000256" key="3">
    <source>
        <dbReference type="HAMAP-Rule" id="MF_01151"/>
    </source>
</evidence>
<name>A0ABS2GLS0_9FIRM</name>
<dbReference type="PROSITE" id="PS01071">
    <property type="entry name" value="GRPE"/>
    <property type="match status" value="1"/>
</dbReference>
<reference evidence="7 8" key="1">
    <citation type="journal article" date="2021" name="Sci. Rep.">
        <title>The distribution of antibiotic resistance genes in chicken gut microbiota commensals.</title>
        <authorList>
            <person name="Juricova H."/>
            <person name="Matiasovicova J."/>
            <person name="Kubasova T."/>
            <person name="Cejkova D."/>
            <person name="Rychlik I."/>
        </authorList>
    </citation>
    <scope>NUCLEOTIDE SEQUENCE [LARGE SCALE GENOMIC DNA]</scope>
    <source>
        <strain evidence="7 8">An564</strain>
    </source>
</reference>
<dbReference type="HAMAP" id="MF_01151">
    <property type="entry name" value="GrpE"/>
    <property type="match status" value="1"/>
</dbReference>
<dbReference type="SUPFAM" id="SSF51064">
    <property type="entry name" value="Head domain of nucleotide exchange factor GrpE"/>
    <property type="match status" value="1"/>
</dbReference>
<dbReference type="NCBIfam" id="NF010738">
    <property type="entry name" value="PRK14140.1"/>
    <property type="match status" value="1"/>
</dbReference>
<evidence type="ECO:0000256" key="6">
    <source>
        <dbReference type="SAM" id="MobiDB-lite"/>
    </source>
</evidence>
<dbReference type="Gene3D" id="3.90.20.20">
    <property type="match status" value="1"/>
</dbReference>
<dbReference type="SUPFAM" id="SSF58014">
    <property type="entry name" value="Coiled-coil domain of nucleotide exchange factor GrpE"/>
    <property type="match status" value="1"/>
</dbReference>
<dbReference type="InterPro" id="IPR009012">
    <property type="entry name" value="GrpE_head"/>
</dbReference>
<evidence type="ECO:0000313" key="7">
    <source>
        <dbReference type="EMBL" id="MBM6922758.1"/>
    </source>
</evidence>
<protein>
    <recommendedName>
        <fullName evidence="3 4">Protein GrpE</fullName>
    </recommendedName>
    <alternativeName>
        <fullName evidence="3">HSP-70 cofactor</fullName>
    </alternativeName>
</protein>
<keyword evidence="3 4" id="KW-0346">Stress response</keyword>
<evidence type="ECO:0000256" key="1">
    <source>
        <dbReference type="ARBA" id="ARBA00009054"/>
    </source>
</evidence>
<comment type="subcellular location">
    <subcellularLocation>
        <location evidence="3">Cytoplasm</location>
    </subcellularLocation>
</comment>
<dbReference type="InterPro" id="IPR013805">
    <property type="entry name" value="GrpE_CC"/>
</dbReference>
<dbReference type="Gene3D" id="2.30.22.10">
    <property type="entry name" value="Head domain of nucleotide exchange factor GrpE"/>
    <property type="match status" value="1"/>
</dbReference>
<gene>
    <name evidence="3 7" type="primary">grpE</name>
    <name evidence="7" type="ORF">H9X81_03495</name>
</gene>
<evidence type="ECO:0000256" key="4">
    <source>
        <dbReference type="RuleBase" id="RU000639"/>
    </source>
</evidence>
<accession>A0ABS2GLS0</accession>
<dbReference type="Pfam" id="PF01025">
    <property type="entry name" value="GrpE"/>
    <property type="match status" value="1"/>
</dbReference>
<evidence type="ECO:0000256" key="5">
    <source>
        <dbReference type="RuleBase" id="RU004478"/>
    </source>
</evidence>
<sequence>MDLSKDASKNTEPMDEELKDKVPETPETEAVPETEAAAPAPEPTAEEKLQAQLSELNDRYLRTLAEYDNYRKRTAKEKEAIYPEAKASTLASMLPVLDNFERAMAAPCSDADFKKGMELIRKAFDELLEKQGVEAFGEVGDPFDPQLHAAVAHTDDESAGENCIAEVFQKGYRMGDRVLRYAMVKVAN</sequence>
<dbReference type="Proteomes" id="UP000724149">
    <property type="component" value="Unassembled WGS sequence"/>
</dbReference>
<comment type="similarity">
    <text evidence="1 3 5">Belongs to the GrpE family.</text>
</comment>
<organism evidence="7 8">
    <name type="scientific">Hydrogenoanaerobacterium saccharovorans</name>
    <dbReference type="NCBI Taxonomy" id="474960"/>
    <lineage>
        <taxon>Bacteria</taxon>
        <taxon>Bacillati</taxon>
        <taxon>Bacillota</taxon>
        <taxon>Clostridia</taxon>
        <taxon>Eubacteriales</taxon>
        <taxon>Oscillospiraceae</taxon>
        <taxon>Hydrogenoanaerobacterium</taxon>
    </lineage>
</organism>
<feature type="region of interest" description="Disordered" evidence="6">
    <location>
        <begin position="1"/>
        <end position="48"/>
    </location>
</feature>
<evidence type="ECO:0000256" key="2">
    <source>
        <dbReference type="ARBA" id="ARBA00023186"/>
    </source>
</evidence>
<comment type="caution">
    <text evidence="7">The sequence shown here is derived from an EMBL/GenBank/DDBJ whole genome shotgun (WGS) entry which is preliminary data.</text>
</comment>
<evidence type="ECO:0000313" key="8">
    <source>
        <dbReference type="Proteomes" id="UP000724149"/>
    </source>
</evidence>
<dbReference type="PANTHER" id="PTHR21237:SF23">
    <property type="entry name" value="GRPE PROTEIN HOMOLOG, MITOCHONDRIAL"/>
    <property type="match status" value="1"/>
</dbReference>
<keyword evidence="2 3" id="KW-0143">Chaperone</keyword>
<dbReference type="PRINTS" id="PR00773">
    <property type="entry name" value="GRPEPROTEIN"/>
</dbReference>
<keyword evidence="3" id="KW-0963">Cytoplasm</keyword>
<comment type="subunit">
    <text evidence="3">Homodimer.</text>
</comment>
<dbReference type="EMBL" id="JACSNR010000002">
    <property type="protein sequence ID" value="MBM6922758.1"/>
    <property type="molecule type" value="Genomic_DNA"/>
</dbReference>
<comment type="function">
    <text evidence="3 4">Participates actively in the response to hyperosmotic and heat shock by preventing the aggregation of stress-denatured proteins, in association with DnaK and GrpE. It is the nucleotide exchange factor for DnaK and may function as a thermosensor. Unfolded proteins bind initially to DnaJ; upon interaction with the DnaJ-bound protein, DnaK hydrolyzes its bound ATP, resulting in the formation of a stable complex. GrpE releases ADP from DnaK; ATP binding to DnaK triggers the release of the substrate protein, thus completing the reaction cycle. Several rounds of ATP-dependent interactions between DnaJ, DnaK and GrpE are required for fully efficient folding.</text>
</comment>
<proteinExistence type="inferred from homology"/>
<keyword evidence="8" id="KW-1185">Reference proteome</keyword>
<dbReference type="InterPro" id="IPR000740">
    <property type="entry name" value="GrpE"/>
</dbReference>